<evidence type="ECO:0000313" key="3">
    <source>
        <dbReference type="Proteomes" id="UP000078046"/>
    </source>
</evidence>
<feature type="compositionally biased region" description="Polar residues" evidence="1">
    <location>
        <begin position="1"/>
        <end position="14"/>
    </location>
</feature>
<gene>
    <name evidence="2" type="ORF">A3Q56_06624</name>
</gene>
<dbReference type="OrthoDB" id="5949865at2759"/>
<organism evidence="2 3">
    <name type="scientific">Intoshia linei</name>
    <dbReference type="NCBI Taxonomy" id="1819745"/>
    <lineage>
        <taxon>Eukaryota</taxon>
        <taxon>Metazoa</taxon>
        <taxon>Spiralia</taxon>
        <taxon>Lophotrochozoa</taxon>
        <taxon>Mesozoa</taxon>
        <taxon>Orthonectida</taxon>
        <taxon>Rhopaluridae</taxon>
        <taxon>Intoshia</taxon>
    </lineage>
</organism>
<keyword evidence="3" id="KW-1185">Reference proteome</keyword>
<dbReference type="Proteomes" id="UP000078046">
    <property type="component" value="Unassembled WGS sequence"/>
</dbReference>
<evidence type="ECO:0000313" key="2">
    <source>
        <dbReference type="EMBL" id="OAF65637.1"/>
    </source>
</evidence>
<dbReference type="EMBL" id="LWCA01001207">
    <property type="protein sequence ID" value="OAF65637.1"/>
    <property type="molecule type" value="Genomic_DNA"/>
</dbReference>
<sequence>MKSNSPGLNQNASDFSKPLSEQEKMEIEKEQVAMLKAKYGNLAPKIMKAKCNVAKGQKYFDSADYSMAMFKNKDLPNLTPAYLAKNVHMEDETTNNVKNKINE</sequence>
<reference evidence="2 3" key="1">
    <citation type="submission" date="2016-04" db="EMBL/GenBank/DDBJ databases">
        <title>The genome of Intoshia linei affirms orthonectids as highly simplified spiralians.</title>
        <authorList>
            <person name="Mikhailov K.V."/>
            <person name="Slusarev G.S."/>
            <person name="Nikitin M.A."/>
            <person name="Logacheva M.D."/>
            <person name="Penin A."/>
            <person name="Aleoshin V."/>
            <person name="Panchin Y.V."/>
        </authorList>
    </citation>
    <scope>NUCLEOTIDE SEQUENCE [LARGE SCALE GENOMIC DNA]</scope>
    <source>
        <strain evidence="2">Intl2013</strain>
        <tissue evidence="2">Whole animal</tissue>
    </source>
</reference>
<proteinExistence type="predicted"/>
<protein>
    <submittedName>
        <fullName evidence="2">Uncharacterized protein</fullName>
    </submittedName>
</protein>
<dbReference type="AlphaFoldDB" id="A0A177AUF0"/>
<name>A0A177AUF0_9BILA</name>
<feature type="region of interest" description="Disordered" evidence="1">
    <location>
        <begin position="1"/>
        <end position="24"/>
    </location>
</feature>
<comment type="caution">
    <text evidence="2">The sequence shown here is derived from an EMBL/GenBank/DDBJ whole genome shotgun (WGS) entry which is preliminary data.</text>
</comment>
<accession>A0A177AUF0</accession>
<evidence type="ECO:0000256" key="1">
    <source>
        <dbReference type="SAM" id="MobiDB-lite"/>
    </source>
</evidence>